<organism evidence="1 2">
    <name type="scientific">Guyanagaster necrorhizus</name>
    <dbReference type="NCBI Taxonomy" id="856835"/>
    <lineage>
        <taxon>Eukaryota</taxon>
        <taxon>Fungi</taxon>
        <taxon>Dikarya</taxon>
        <taxon>Basidiomycota</taxon>
        <taxon>Agaricomycotina</taxon>
        <taxon>Agaricomycetes</taxon>
        <taxon>Agaricomycetidae</taxon>
        <taxon>Agaricales</taxon>
        <taxon>Marasmiineae</taxon>
        <taxon>Physalacriaceae</taxon>
        <taxon>Guyanagaster</taxon>
    </lineage>
</organism>
<protein>
    <submittedName>
        <fullName evidence="1">Uncharacterized protein</fullName>
    </submittedName>
</protein>
<dbReference type="RefSeq" id="XP_043040139.1">
    <property type="nucleotide sequence ID" value="XM_043177196.1"/>
</dbReference>
<proteinExistence type="predicted"/>
<evidence type="ECO:0000313" key="2">
    <source>
        <dbReference type="Proteomes" id="UP000812287"/>
    </source>
</evidence>
<dbReference type="EMBL" id="MU250534">
    <property type="protein sequence ID" value="KAG7446639.1"/>
    <property type="molecule type" value="Genomic_DNA"/>
</dbReference>
<gene>
    <name evidence="1" type="ORF">BT62DRAFT_1005929</name>
</gene>
<reference evidence="1" key="1">
    <citation type="submission" date="2020-11" db="EMBL/GenBank/DDBJ databases">
        <title>Adaptations for nitrogen fixation in a non-lichenized fungal sporocarp promotes dispersal by wood-feeding termites.</title>
        <authorList>
            <consortium name="DOE Joint Genome Institute"/>
            <person name="Koch R.A."/>
            <person name="Yoon G."/>
            <person name="Arayal U."/>
            <person name="Lail K."/>
            <person name="Amirebrahimi M."/>
            <person name="Labutti K."/>
            <person name="Lipzen A."/>
            <person name="Riley R."/>
            <person name="Barry K."/>
            <person name="Henrissat B."/>
            <person name="Grigoriev I.V."/>
            <person name="Herr J.R."/>
            <person name="Aime M.C."/>
        </authorList>
    </citation>
    <scope>NUCLEOTIDE SEQUENCE</scope>
    <source>
        <strain evidence="1">MCA 3950</strain>
    </source>
</reference>
<evidence type="ECO:0000313" key="1">
    <source>
        <dbReference type="EMBL" id="KAG7446639.1"/>
    </source>
</evidence>
<keyword evidence="2" id="KW-1185">Reference proteome</keyword>
<dbReference type="AlphaFoldDB" id="A0A9P7VV00"/>
<name>A0A9P7VV00_9AGAR</name>
<sequence>MTTSHDHSGRQVARSLFLRLQQQISEPASSVVAIALLLTEYSLKLKPQMAWSRSIHHGAKVRLEFLERRNRSDNILYSYSEVVVNNRATFLSRLQAIWKSPSSHSLSLVPSSILLCNIFVSLRAIQWTLASCVFPLWWRRAKNVQQANVVSIKTESSLFYIVMGTGGRTYDRDELKNPGMVWLCEPISALKKKVTIIDRAGRFSRGTFFSAGNSKQRPAGEHLLLLGTFSDERGCSISQFGEKPL</sequence>
<comment type="caution">
    <text evidence="1">The sequence shown here is derived from an EMBL/GenBank/DDBJ whole genome shotgun (WGS) entry which is preliminary data.</text>
</comment>
<dbReference type="GeneID" id="66099483"/>
<accession>A0A9P7VV00</accession>
<dbReference type="Proteomes" id="UP000812287">
    <property type="component" value="Unassembled WGS sequence"/>
</dbReference>